<dbReference type="AlphaFoldDB" id="A0A0A9GJE7"/>
<proteinExistence type="predicted"/>
<feature type="compositionally biased region" description="Basic and acidic residues" evidence="1">
    <location>
        <begin position="19"/>
        <end position="28"/>
    </location>
</feature>
<sequence>MCSLRQAAKISSRSSYTIQDRDKKREAWRAAATCGSSPDGRPATSNSLPRCRRPRGGRARSCSP</sequence>
<reference evidence="2" key="2">
    <citation type="journal article" date="2015" name="Data Brief">
        <title>Shoot transcriptome of the giant reed, Arundo donax.</title>
        <authorList>
            <person name="Barrero R.A."/>
            <person name="Guerrero F.D."/>
            <person name="Moolhuijzen P."/>
            <person name="Goolsby J.A."/>
            <person name="Tidwell J."/>
            <person name="Bellgard S.E."/>
            <person name="Bellgard M.I."/>
        </authorList>
    </citation>
    <scope>NUCLEOTIDE SEQUENCE</scope>
    <source>
        <tissue evidence="2">Shoot tissue taken approximately 20 cm above the soil surface</tissue>
    </source>
</reference>
<feature type="compositionally biased region" description="Polar residues" evidence="1">
    <location>
        <begin position="9"/>
        <end position="18"/>
    </location>
</feature>
<feature type="region of interest" description="Disordered" evidence="1">
    <location>
        <begin position="1"/>
        <end position="64"/>
    </location>
</feature>
<reference evidence="2" key="1">
    <citation type="submission" date="2014-09" db="EMBL/GenBank/DDBJ databases">
        <authorList>
            <person name="Magalhaes I.L.F."/>
            <person name="Oliveira U."/>
            <person name="Santos F.R."/>
            <person name="Vidigal T.H.D.A."/>
            <person name="Brescovit A.D."/>
            <person name="Santos A.J."/>
        </authorList>
    </citation>
    <scope>NUCLEOTIDE SEQUENCE</scope>
    <source>
        <tissue evidence="2">Shoot tissue taken approximately 20 cm above the soil surface</tissue>
    </source>
</reference>
<organism evidence="2">
    <name type="scientific">Arundo donax</name>
    <name type="common">Giant reed</name>
    <name type="synonym">Donax arundinaceus</name>
    <dbReference type="NCBI Taxonomy" id="35708"/>
    <lineage>
        <taxon>Eukaryota</taxon>
        <taxon>Viridiplantae</taxon>
        <taxon>Streptophyta</taxon>
        <taxon>Embryophyta</taxon>
        <taxon>Tracheophyta</taxon>
        <taxon>Spermatophyta</taxon>
        <taxon>Magnoliopsida</taxon>
        <taxon>Liliopsida</taxon>
        <taxon>Poales</taxon>
        <taxon>Poaceae</taxon>
        <taxon>PACMAD clade</taxon>
        <taxon>Arundinoideae</taxon>
        <taxon>Arundineae</taxon>
        <taxon>Arundo</taxon>
    </lineage>
</organism>
<accession>A0A0A9GJE7</accession>
<dbReference type="EMBL" id="GBRH01177073">
    <property type="protein sequence ID" value="JAE20823.1"/>
    <property type="molecule type" value="Transcribed_RNA"/>
</dbReference>
<evidence type="ECO:0000256" key="1">
    <source>
        <dbReference type="SAM" id="MobiDB-lite"/>
    </source>
</evidence>
<protein>
    <submittedName>
        <fullName evidence="2">Uncharacterized protein</fullName>
    </submittedName>
</protein>
<name>A0A0A9GJE7_ARUDO</name>
<evidence type="ECO:0000313" key="2">
    <source>
        <dbReference type="EMBL" id="JAE20823.1"/>
    </source>
</evidence>